<comment type="caution">
    <text evidence="3">The sequence shown here is derived from an EMBL/GenBank/DDBJ whole genome shotgun (WGS) entry which is preliminary data.</text>
</comment>
<name>A0A4Y8D1V5_9HELO</name>
<organism evidence="3 4">
    <name type="scientific">Botryotinia calthae</name>
    <dbReference type="NCBI Taxonomy" id="38488"/>
    <lineage>
        <taxon>Eukaryota</taxon>
        <taxon>Fungi</taxon>
        <taxon>Dikarya</taxon>
        <taxon>Ascomycota</taxon>
        <taxon>Pezizomycotina</taxon>
        <taxon>Leotiomycetes</taxon>
        <taxon>Helotiales</taxon>
        <taxon>Sclerotiniaceae</taxon>
        <taxon>Botryotinia</taxon>
    </lineage>
</organism>
<proteinExistence type="predicted"/>
<keyword evidence="4" id="KW-1185">Reference proteome</keyword>
<dbReference type="EMBL" id="PHWZ01000168">
    <property type="protein sequence ID" value="TEY61477.1"/>
    <property type="molecule type" value="Genomic_DNA"/>
</dbReference>
<keyword evidence="2" id="KW-0472">Membrane</keyword>
<keyword evidence="2" id="KW-0812">Transmembrane</keyword>
<evidence type="ECO:0000313" key="3">
    <source>
        <dbReference type="EMBL" id="TEY61477.1"/>
    </source>
</evidence>
<evidence type="ECO:0000256" key="1">
    <source>
        <dbReference type="SAM" id="MobiDB-lite"/>
    </source>
</evidence>
<dbReference type="Proteomes" id="UP000297299">
    <property type="component" value="Unassembled WGS sequence"/>
</dbReference>
<reference evidence="3 4" key="1">
    <citation type="submission" date="2017-11" db="EMBL/GenBank/DDBJ databases">
        <title>Comparative genomics of Botrytis spp.</title>
        <authorList>
            <person name="Valero-Jimenez C.A."/>
            <person name="Tapia P."/>
            <person name="Veloso J."/>
            <person name="Silva-Moreno E."/>
            <person name="Staats M."/>
            <person name="Valdes J.H."/>
            <person name="Van Kan J.A.L."/>
        </authorList>
    </citation>
    <scope>NUCLEOTIDE SEQUENCE [LARGE SCALE GENOMIC DNA]</scope>
    <source>
        <strain evidence="3 4">MUCL2830</strain>
    </source>
</reference>
<feature type="transmembrane region" description="Helical" evidence="2">
    <location>
        <begin position="74"/>
        <end position="94"/>
    </location>
</feature>
<evidence type="ECO:0000256" key="2">
    <source>
        <dbReference type="SAM" id="Phobius"/>
    </source>
</evidence>
<protein>
    <submittedName>
        <fullName evidence="3">Uncharacterized protein</fullName>
    </submittedName>
</protein>
<accession>A0A4Y8D1V5</accession>
<gene>
    <name evidence="3" type="ORF">BOTCAL_0168g00100</name>
</gene>
<evidence type="ECO:0000313" key="4">
    <source>
        <dbReference type="Proteomes" id="UP000297299"/>
    </source>
</evidence>
<sequence length="105" mass="11694">MDQRSNAQMLKCSNAEPQHCANGRMGIGNDWPKEGTLPYQSMPSMPGEAKPTETSKQVATYSPHRKLRSTCCPCLKIVLIFTLWGLSRVLLGIFEYEGLQTMETG</sequence>
<feature type="region of interest" description="Disordered" evidence="1">
    <location>
        <begin position="32"/>
        <end position="57"/>
    </location>
</feature>
<dbReference type="AlphaFoldDB" id="A0A4Y8D1V5"/>
<dbReference type="OrthoDB" id="3525144at2759"/>
<keyword evidence="2" id="KW-1133">Transmembrane helix</keyword>